<reference evidence="5" key="1">
    <citation type="submission" date="2025-08" db="UniProtKB">
        <authorList>
            <consortium name="RefSeq"/>
        </authorList>
    </citation>
    <scope>IDENTIFICATION</scope>
    <source>
        <tissue evidence="5">Gonads</tissue>
    </source>
</reference>
<accession>A0A1S3JXY2</accession>
<dbReference type="GeneID" id="106176886"/>
<proteinExistence type="predicted"/>
<dbReference type="SUPFAM" id="SSF57959">
    <property type="entry name" value="Leucine zipper domain"/>
    <property type="match status" value="1"/>
</dbReference>
<keyword evidence="1" id="KW-0175">Coiled coil</keyword>
<feature type="compositionally biased region" description="Polar residues" evidence="2">
    <location>
        <begin position="250"/>
        <end position="261"/>
    </location>
</feature>
<dbReference type="InterPro" id="IPR004827">
    <property type="entry name" value="bZIP"/>
</dbReference>
<dbReference type="AlphaFoldDB" id="A0A1S3JXY2"/>
<feature type="coiled-coil region" evidence="1">
    <location>
        <begin position="160"/>
        <end position="194"/>
    </location>
</feature>
<evidence type="ECO:0000256" key="2">
    <source>
        <dbReference type="SAM" id="MobiDB-lite"/>
    </source>
</evidence>
<sequence>MSMENSFDGSCSSHDDVYLASDVGDLFPEITGVAKQVGGENTLQNVHSMTDQKTKVIQVKMSASEEREFLKYLSGEQTDENGQASLLKLVISDKERQPDSSTSPVQYHTVNSIMPGNANSNQGSLIKVPVNQNPLPPQRLCASKNAIAARENRQKRKKYVEGLQDENQQLKSQNETLMNQVESLMSTVKTLSSEVQYLQSVIANQSALSGLLKNIHNTPGVRFGTSLEQLPNEESPVPAPARKESKENNKTASPQQLTRATRANKRQKMDNNSESQGREETIPSSSIGNNNNNEQDPAGVCLHVSKGHVSLEFCATCSENSVGARKRKCDKDDIIVVDS</sequence>
<dbReference type="Pfam" id="PF00170">
    <property type="entry name" value="bZIP_1"/>
    <property type="match status" value="1"/>
</dbReference>
<evidence type="ECO:0000259" key="3">
    <source>
        <dbReference type="PROSITE" id="PS50217"/>
    </source>
</evidence>
<feature type="compositionally biased region" description="Basic and acidic residues" evidence="2">
    <location>
        <begin position="267"/>
        <end position="281"/>
    </location>
</feature>
<gene>
    <name evidence="5" type="primary">LOC106176886</name>
</gene>
<dbReference type="KEGG" id="lak:106176886"/>
<dbReference type="InterPro" id="IPR046347">
    <property type="entry name" value="bZIP_sf"/>
</dbReference>
<dbReference type="PROSITE" id="PS50217">
    <property type="entry name" value="BZIP"/>
    <property type="match status" value="1"/>
</dbReference>
<dbReference type="SMART" id="SM00338">
    <property type="entry name" value="BRLZ"/>
    <property type="match status" value="1"/>
</dbReference>
<dbReference type="GO" id="GO:0003700">
    <property type="term" value="F:DNA-binding transcription factor activity"/>
    <property type="evidence" value="ECO:0007669"/>
    <property type="project" value="InterPro"/>
</dbReference>
<dbReference type="Gene3D" id="1.20.5.170">
    <property type="match status" value="1"/>
</dbReference>
<dbReference type="Proteomes" id="UP000085678">
    <property type="component" value="Unplaced"/>
</dbReference>
<feature type="domain" description="BZIP" evidence="3">
    <location>
        <begin position="144"/>
        <end position="198"/>
    </location>
</feature>
<dbReference type="InParanoid" id="A0A1S3JXY2"/>
<feature type="region of interest" description="Disordered" evidence="2">
    <location>
        <begin position="223"/>
        <end position="294"/>
    </location>
</feature>
<protein>
    <submittedName>
        <fullName evidence="5">Uncharacterized protein LOC106176886</fullName>
    </submittedName>
</protein>
<dbReference type="OrthoDB" id="6606299at2759"/>
<evidence type="ECO:0000313" key="4">
    <source>
        <dbReference type="Proteomes" id="UP000085678"/>
    </source>
</evidence>
<organism evidence="4 5">
    <name type="scientific">Lingula anatina</name>
    <name type="common">Brachiopod</name>
    <name type="synonym">Lingula unguis</name>
    <dbReference type="NCBI Taxonomy" id="7574"/>
    <lineage>
        <taxon>Eukaryota</taxon>
        <taxon>Metazoa</taxon>
        <taxon>Spiralia</taxon>
        <taxon>Lophotrochozoa</taxon>
        <taxon>Brachiopoda</taxon>
        <taxon>Linguliformea</taxon>
        <taxon>Lingulata</taxon>
        <taxon>Lingulida</taxon>
        <taxon>Linguloidea</taxon>
        <taxon>Lingulidae</taxon>
        <taxon>Lingula</taxon>
    </lineage>
</organism>
<dbReference type="RefSeq" id="XP_013414911.1">
    <property type="nucleotide sequence ID" value="XM_013559457.1"/>
</dbReference>
<evidence type="ECO:0000256" key="1">
    <source>
        <dbReference type="SAM" id="Coils"/>
    </source>
</evidence>
<keyword evidence="4" id="KW-1185">Reference proteome</keyword>
<name>A0A1S3JXY2_LINAN</name>
<dbReference type="STRING" id="7574.A0A1S3JXY2"/>
<evidence type="ECO:0000313" key="5">
    <source>
        <dbReference type="RefSeq" id="XP_013414911.1"/>
    </source>
</evidence>